<feature type="transmembrane region" description="Helical" evidence="1">
    <location>
        <begin position="7"/>
        <end position="27"/>
    </location>
</feature>
<keyword evidence="1" id="KW-0812">Transmembrane</keyword>
<dbReference type="Proteomes" id="UP000179807">
    <property type="component" value="Unassembled WGS sequence"/>
</dbReference>
<keyword evidence="1" id="KW-0472">Membrane</keyword>
<keyword evidence="1" id="KW-1133">Transmembrane helix</keyword>
<protein>
    <submittedName>
        <fullName evidence="2">Uncharacterized protein</fullName>
    </submittedName>
</protein>
<name>A0A1J4JHW3_9EUKA</name>
<gene>
    <name evidence="2" type="ORF">TRFO_35248</name>
</gene>
<evidence type="ECO:0000256" key="1">
    <source>
        <dbReference type="SAM" id="Phobius"/>
    </source>
</evidence>
<reference evidence="2" key="1">
    <citation type="submission" date="2016-10" db="EMBL/GenBank/DDBJ databases">
        <authorList>
            <person name="Benchimol M."/>
            <person name="Almeida L.G."/>
            <person name="Vasconcelos A.T."/>
            <person name="Perreira-Neves A."/>
            <person name="Rosa I.A."/>
            <person name="Tasca T."/>
            <person name="Bogo M.R."/>
            <person name="de Souza W."/>
        </authorList>
    </citation>
    <scope>NUCLEOTIDE SEQUENCE [LARGE SCALE GENOMIC DNA]</scope>
    <source>
        <strain evidence="2">K</strain>
    </source>
</reference>
<sequence length="257" mass="29803">MRSIIPMLWLLLHFISFIICFLSVIMFFDKKAHTTLCNYALVVSSFLHFMVTFFDLRVTANIGQQVFDRLLRNYSFHIGSTSFVFLMTQIHPFLWFVSIGFSSFYQVIRYLVIQILPRIRSENRMTSILVSIYRQLSVPPTAELYLSIFELFTSISLFFSKEKRNPIFSDFVKAFYIVWFVMFRYATNKSHQMIWNSISLNFVAIAGTLPNFLGNLIVGSIAGVSCFGNAGLRLYSQVNQTPNPTQNQMEMNDNIMA</sequence>
<feature type="transmembrane region" description="Helical" evidence="1">
    <location>
        <begin position="39"/>
        <end position="58"/>
    </location>
</feature>
<dbReference type="EMBL" id="MLAK01001061">
    <property type="protein sequence ID" value="OHS98313.1"/>
    <property type="molecule type" value="Genomic_DNA"/>
</dbReference>
<proteinExistence type="predicted"/>
<feature type="transmembrane region" description="Helical" evidence="1">
    <location>
        <begin position="93"/>
        <end position="112"/>
    </location>
</feature>
<keyword evidence="3" id="KW-1185">Reference proteome</keyword>
<organism evidence="2 3">
    <name type="scientific">Tritrichomonas foetus</name>
    <dbReference type="NCBI Taxonomy" id="1144522"/>
    <lineage>
        <taxon>Eukaryota</taxon>
        <taxon>Metamonada</taxon>
        <taxon>Parabasalia</taxon>
        <taxon>Tritrichomonadida</taxon>
        <taxon>Tritrichomonadidae</taxon>
        <taxon>Tritrichomonas</taxon>
    </lineage>
</organism>
<dbReference type="GeneID" id="94844852"/>
<dbReference type="RefSeq" id="XP_068351450.1">
    <property type="nucleotide sequence ID" value="XM_068510148.1"/>
</dbReference>
<dbReference type="VEuPathDB" id="TrichDB:TRFO_35248"/>
<accession>A0A1J4JHW3</accession>
<feature type="transmembrane region" description="Helical" evidence="1">
    <location>
        <begin position="167"/>
        <end position="186"/>
    </location>
</feature>
<dbReference type="OrthoDB" id="10656843at2759"/>
<dbReference type="AlphaFoldDB" id="A0A1J4JHW3"/>
<evidence type="ECO:0000313" key="3">
    <source>
        <dbReference type="Proteomes" id="UP000179807"/>
    </source>
</evidence>
<comment type="caution">
    <text evidence="2">The sequence shown here is derived from an EMBL/GenBank/DDBJ whole genome shotgun (WGS) entry which is preliminary data.</text>
</comment>
<evidence type="ECO:0000313" key="2">
    <source>
        <dbReference type="EMBL" id="OHS98313.1"/>
    </source>
</evidence>